<accession>A0AA38LYD4</accession>
<keyword evidence="1" id="KW-0472">Membrane</keyword>
<gene>
    <name evidence="2" type="ORF">Zmor_012186</name>
</gene>
<dbReference type="AlphaFoldDB" id="A0AA38LYD4"/>
<dbReference type="Proteomes" id="UP001168821">
    <property type="component" value="Unassembled WGS sequence"/>
</dbReference>
<protein>
    <submittedName>
        <fullName evidence="2">Uncharacterized protein</fullName>
    </submittedName>
</protein>
<evidence type="ECO:0000313" key="3">
    <source>
        <dbReference type="Proteomes" id="UP001168821"/>
    </source>
</evidence>
<keyword evidence="1" id="KW-0812">Transmembrane</keyword>
<evidence type="ECO:0000256" key="1">
    <source>
        <dbReference type="SAM" id="Phobius"/>
    </source>
</evidence>
<evidence type="ECO:0000313" key="2">
    <source>
        <dbReference type="EMBL" id="KAJ3615932.1"/>
    </source>
</evidence>
<proteinExistence type="predicted"/>
<sequence length="358" mass="38819">MSAGLFGSLLGIASMFDTSSSYNPLISTNTFLYDKIKDFLFYSIAGSKDDSQNIGTPYFRLVNMRQDGLYGKISNGFNLDENASSKLNSLDDNVTSTTPNSKENPLNAIVSYRFAKGIDAEAGDVVRIYIGNTIKIPVYLKITAIDHNDTFMTNITADVDTFMHQVLAKDYNGQSQLDLIGQDGLIFNSVVSQNTAMLANIDLQNIAESMKTIKIESPVLNVALGKNENAPASLGASIMGPILNGMLGDYASLLGDFATEMTAKTDTNVQLLNNISMSGISSSMGNTNSIAEFTPFKITLALVNQISSVATMIMSIFIVLDAVMLLIILVVIMNIVVDESSRIILTMRAIGYKNRQIN</sequence>
<name>A0AA38LYD4_9CUCU</name>
<dbReference type="EMBL" id="JALNTZ010003813">
    <property type="protein sequence ID" value="KAJ3615932.1"/>
    <property type="molecule type" value="Genomic_DNA"/>
</dbReference>
<organism evidence="2 3">
    <name type="scientific">Zophobas morio</name>
    <dbReference type="NCBI Taxonomy" id="2755281"/>
    <lineage>
        <taxon>Eukaryota</taxon>
        <taxon>Metazoa</taxon>
        <taxon>Ecdysozoa</taxon>
        <taxon>Arthropoda</taxon>
        <taxon>Hexapoda</taxon>
        <taxon>Insecta</taxon>
        <taxon>Pterygota</taxon>
        <taxon>Neoptera</taxon>
        <taxon>Endopterygota</taxon>
        <taxon>Coleoptera</taxon>
        <taxon>Polyphaga</taxon>
        <taxon>Cucujiformia</taxon>
        <taxon>Tenebrionidae</taxon>
        <taxon>Zophobas</taxon>
    </lineage>
</organism>
<feature type="transmembrane region" description="Helical" evidence="1">
    <location>
        <begin position="312"/>
        <end position="337"/>
    </location>
</feature>
<reference evidence="2" key="1">
    <citation type="journal article" date="2023" name="G3 (Bethesda)">
        <title>Whole genome assemblies of Zophobas morio and Tenebrio molitor.</title>
        <authorList>
            <person name="Kaur S."/>
            <person name="Stinson S.A."/>
            <person name="diCenzo G.C."/>
        </authorList>
    </citation>
    <scope>NUCLEOTIDE SEQUENCE</scope>
    <source>
        <strain evidence="2">QUZm001</strain>
    </source>
</reference>
<keyword evidence="3" id="KW-1185">Reference proteome</keyword>
<comment type="caution">
    <text evidence="2">The sequence shown here is derived from an EMBL/GenBank/DDBJ whole genome shotgun (WGS) entry which is preliminary data.</text>
</comment>
<keyword evidence="1" id="KW-1133">Transmembrane helix</keyword>